<evidence type="ECO:0000256" key="8">
    <source>
        <dbReference type="ARBA" id="ARBA00023209"/>
    </source>
</evidence>
<dbReference type="PANTHER" id="PTHR30309:SF0">
    <property type="entry name" value="GLYCEROL-3-PHOSPHATE ACYLTRANSFERASE-RELATED"/>
    <property type="match status" value="1"/>
</dbReference>
<keyword evidence="5 10" id="KW-1133">Transmembrane helix</keyword>
<reference evidence="11" key="1">
    <citation type="submission" date="2018-06" db="EMBL/GenBank/DDBJ databases">
        <authorList>
            <person name="Zhirakovskaya E."/>
        </authorList>
    </citation>
    <scope>NUCLEOTIDE SEQUENCE</scope>
</reference>
<keyword evidence="8" id="KW-0594">Phospholipid biosynthesis</keyword>
<dbReference type="NCBIfam" id="TIGR00023">
    <property type="entry name" value="glycerol-3-phosphate 1-O-acyltransferase PlsY"/>
    <property type="match status" value="1"/>
</dbReference>
<keyword evidence="2" id="KW-0444">Lipid biosynthesis</keyword>
<feature type="transmembrane region" description="Helical" evidence="10">
    <location>
        <begin position="66"/>
        <end position="92"/>
    </location>
</feature>
<dbReference type="Pfam" id="PF02660">
    <property type="entry name" value="G3P_acyltransf"/>
    <property type="match status" value="1"/>
</dbReference>
<dbReference type="HAMAP" id="MF_01043">
    <property type="entry name" value="PlsY"/>
    <property type="match status" value="1"/>
</dbReference>
<keyword evidence="11" id="KW-0012">Acyltransferase</keyword>
<keyword evidence="3 11" id="KW-0808">Transferase</keyword>
<evidence type="ECO:0000256" key="4">
    <source>
        <dbReference type="ARBA" id="ARBA00022692"/>
    </source>
</evidence>
<keyword evidence="4 10" id="KW-0812">Transmembrane</keyword>
<evidence type="ECO:0000256" key="5">
    <source>
        <dbReference type="ARBA" id="ARBA00022989"/>
    </source>
</evidence>
<evidence type="ECO:0000256" key="3">
    <source>
        <dbReference type="ARBA" id="ARBA00022679"/>
    </source>
</evidence>
<dbReference type="AlphaFoldDB" id="A0A3B0T599"/>
<name>A0A3B0T599_9ZZZZ</name>
<dbReference type="GO" id="GO:0008654">
    <property type="term" value="P:phospholipid biosynthetic process"/>
    <property type="evidence" value="ECO:0007669"/>
    <property type="project" value="UniProtKB-KW"/>
</dbReference>
<evidence type="ECO:0000256" key="9">
    <source>
        <dbReference type="ARBA" id="ARBA00023264"/>
    </source>
</evidence>
<evidence type="ECO:0000256" key="7">
    <source>
        <dbReference type="ARBA" id="ARBA00023136"/>
    </source>
</evidence>
<protein>
    <submittedName>
        <fullName evidence="11">Acyl-phosphate:glycerol-3-phosphate O-acyltransferase PlsY</fullName>
    </submittedName>
</protein>
<feature type="transmembrane region" description="Helical" evidence="10">
    <location>
        <begin position="104"/>
        <end position="129"/>
    </location>
</feature>
<dbReference type="GO" id="GO:0043772">
    <property type="term" value="F:acyl-phosphate glycerol-3-phosphate acyltransferase activity"/>
    <property type="evidence" value="ECO:0007669"/>
    <property type="project" value="InterPro"/>
</dbReference>
<evidence type="ECO:0000256" key="2">
    <source>
        <dbReference type="ARBA" id="ARBA00022516"/>
    </source>
</evidence>
<keyword evidence="7 10" id="KW-0472">Membrane</keyword>
<organism evidence="11">
    <name type="scientific">hydrothermal vent metagenome</name>
    <dbReference type="NCBI Taxonomy" id="652676"/>
    <lineage>
        <taxon>unclassified sequences</taxon>
        <taxon>metagenomes</taxon>
        <taxon>ecological metagenomes</taxon>
    </lineage>
</organism>
<dbReference type="SMART" id="SM01207">
    <property type="entry name" value="G3P_acyltransf"/>
    <property type="match status" value="1"/>
</dbReference>
<keyword evidence="9" id="KW-1208">Phospholipid metabolism</keyword>
<dbReference type="EMBL" id="UOEK01000609">
    <property type="protein sequence ID" value="VAW09572.1"/>
    <property type="molecule type" value="Genomic_DNA"/>
</dbReference>
<evidence type="ECO:0000256" key="1">
    <source>
        <dbReference type="ARBA" id="ARBA00022475"/>
    </source>
</evidence>
<evidence type="ECO:0000256" key="10">
    <source>
        <dbReference type="SAM" id="Phobius"/>
    </source>
</evidence>
<gene>
    <name evidence="11" type="ORF">MNBD_ACTINO02-430</name>
</gene>
<dbReference type="InterPro" id="IPR003811">
    <property type="entry name" value="G3P_acylTferase_PlsY"/>
</dbReference>
<accession>A0A3B0T599</accession>
<dbReference type="GO" id="GO:0005886">
    <property type="term" value="C:plasma membrane"/>
    <property type="evidence" value="ECO:0007669"/>
    <property type="project" value="InterPro"/>
</dbReference>
<sequence>MEYALALAVAYFVGSVDFGVIVPKLMGIDIYSEGSGNPGTSNVFRTLGKKAAGLVLAGDLLKGVGAVWAGAMIAGAPFAYWSAVAAVIGHSFPVWHRFKGGKGVATGLGGALFLQPLVGAFAALVWIAIVLKTKTASVASLIGIGILLPGFALRDVRGEQLVATGLLVTIIYIRHAPNIKRMLAGGENTLEAG</sequence>
<evidence type="ECO:0000313" key="11">
    <source>
        <dbReference type="EMBL" id="VAW09572.1"/>
    </source>
</evidence>
<proteinExistence type="inferred from homology"/>
<keyword evidence="6" id="KW-0443">Lipid metabolism</keyword>
<keyword evidence="1" id="KW-1003">Cell membrane</keyword>
<feature type="transmembrane region" description="Helical" evidence="10">
    <location>
        <begin position="135"/>
        <end position="153"/>
    </location>
</feature>
<evidence type="ECO:0000256" key="6">
    <source>
        <dbReference type="ARBA" id="ARBA00023098"/>
    </source>
</evidence>
<dbReference type="PANTHER" id="PTHR30309">
    <property type="entry name" value="INNER MEMBRANE PROTEIN YGIH"/>
    <property type="match status" value="1"/>
</dbReference>